<gene>
    <name evidence="16" type="ORF">Nepgr_015586</name>
</gene>
<proteinExistence type="inferred from homology"/>
<name>A0AAD3SLA8_NEPGR</name>
<dbReference type="SMART" id="SM00332">
    <property type="entry name" value="PP2Cc"/>
    <property type="match status" value="1"/>
</dbReference>
<evidence type="ECO:0000256" key="7">
    <source>
        <dbReference type="ARBA" id="ARBA00022801"/>
    </source>
</evidence>
<feature type="region of interest" description="Disordered" evidence="14">
    <location>
        <begin position="59"/>
        <end position="92"/>
    </location>
</feature>
<dbReference type="PROSITE" id="PS01032">
    <property type="entry name" value="PPM_1"/>
    <property type="match status" value="1"/>
</dbReference>
<keyword evidence="10" id="KW-0464">Manganese</keyword>
<dbReference type="InterPro" id="IPR036457">
    <property type="entry name" value="PPM-type-like_dom_sf"/>
</dbReference>
<evidence type="ECO:0000313" key="17">
    <source>
        <dbReference type="Proteomes" id="UP001279734"/>
    </source>
</evidence>
<dbReference type="EMBL" id="BSYO01000013">
    <property type="protein sequence ID" value="GMH13745.1"/>
    <property type="molecule type" value="Genomic_DNA"/>
</dbReference>
<evidence type="ECO:0000256" key="14">
    <source>
        <dbReference type="SAM" id="MobiDB-lite"/>
    </source>
</evidence>
<evidence type="ECO:0000256" key="6">
    <source>
        <dbReference type="ARBA" id="ARBA00022723"/>
    </source>
</evidence>
<evidence type="ECO:0000256" key="1">
    <source>
        <dbReference type="ARBA" id="ARBA00001936"/>
    </source>
</evidence>
<feature type="compositionally biased region" description="Polar residues" evidence="14">
    <location>
        <begin position="62"/>
        <end position="88"/>
    </location>
</feature>
<evidence type="ECO:0000256" key="4">
    <source>
        <dbReference type="ARBA" id="ARBA00013081"/>
    </source>
</evidence>
<dbReference type="PANTHER" id="PTHR47992">
    <property type="entry name" value="PROTEIN PHOSPHATASE"/>
    <property type="match status" value="1"/>
</dbReference>
<comment type="similarity">
    <text evidence="3 13">Belongs to the PP2C family.</text>
</comment>
<evidence type="ECO:0000256" key="2">
    <source>
        <dbReference type="ARBA" id="ARBA00001946"/>
    </source>
</evidence>
<dbReference type="CDD" id="cd00143">
    <property type="entry name" value="PP2Cc"/>
    <property type="match status" value="1"/>
</dbReference>
<evidence type="ECO:0000313" key="16">
    <source>
        <dbReference type="EMBL" id="GMH13745.1"/>
    </source>
</evidence>
<dbReference type="Pfam" id="PF00481">
    <property type="entry name" value="PP2C"/>
    <property type="match status" value="1"/>
</dbReference>
<protein>
    <recommendedName>
        <fullName evidence="4">protein-serine/threonine phosphatase</fullName>
        <ecNumber evidence="4">3.1.3.16</ecNumber>
    </recommendedName>
</protein>
<sequence length="523" mass="57851">MPFRIGSFVSEDKAVAAPMQIAGLMLNAYQTSFLSDRTVVRLPLITGLTDEKSSCCDDPSARISTTKESSNLTTENHGCSVSGNNNEQKSGEENHFSFSQYMASENNKNNGDKSPPKLIDIMKNVQDSDVMVNNTWESTVALRPIGDVFAVAEDLDVEDGNGCDPKLSHMLLETPPQEKIIRTISGQRRSYLDAVPLWGLTSICGGRPEMEDAAAAVPCFQTIPTKMFMSNHELKGMCQDLSQTLHFYGVYDGHGGCQVANYCHERLHLALAEEIEVVKREYQSGCIDSNLQDLWEKVFHRCFLKVDAEVGRAQKCIAVGYDCASEADIEPIAPETVGSTAVVAIVCSTHIIVANSGDSRAVLFRGKTAMPLSVDHKPNRKDEWERIEAADGKVIQWNGFRVFGVLSMSRSIGDRYLKPWIIPDPELMFVPRSKEDDCLILASDGLWDVMSNEEACEAARRRILLWHKRNGAKVCEDRGRTVDPAAQAAAEHLSKLALQKGSKDNITVIVVDLKPHRKLKSKT</sequence>
<evidence type="ECO:0000256" key="12">
    <source>
        <dbReference type="ARBA" id="ARBA00048336"/>
    </source>
</evidence>
<dbReference type="InterPro" id="IPR015655">
    <property type="entry name" value="PP2C"/>
</dbReference>
<evidence type="ECO:0000256" key="13">
    <source>
        <dbReference type="RuleBase" id="RU003465"/>
    </source>
</evidence>
<organism evidence="16 17">
    <name type="scientific">Nepenthes gracilis</name>
    <name type="common">Slender pitcher plant</name>
    <dbReference type="NCBI Taxonomy" id="150966"/>
    <lineage>
        <taxon>Eukaryota</taxon>
        <taxon>Viridiplantae</taxon>
        <taxon>Streptophyta</taxon>
        <taxon>Embryophyta</taxon>
        <taxon>Tracheophyta</taxon>
        <taxon>Spermatophyta</taxon>
        <taxon>Magnoliopsida</taxon>
        <taxon>eudicotyledons</taxon>
        <taxon>Gunneridae</taxon>
        <taxon>Pentapetalae</taxon>
        <taxon>Caryophyllales</taxon>
        <taxon>Nepenthaceae</taxon>
        <taxon>Nepenthes</taxon>
    </lineage>
</organism>
<keyword evidence="5" id="KW-0938">Abscisic acid signaling pathway</keyword>
<dbReference type="PROSITE" id="PS51746">
    <property type="entry name" value="PPM_2"/>
    <property type="match status" value="1"/>
</dbReference>
<comment type="cofactor">
    <cofactor evidence="2">
        <name>Mg(2+)</name>
        <dbReference type="ChEBI" id="CHEBI:18420"/>
    </cofactor>
</comment>
<keyword evidence="9 13" id="KW-0904">Protein phosphatase</keyword>
<dbReference type="InterPro" id="IPR000222">
    <property type="entry name" value="PP2C_BS"/>
</dbReference>
<dbReference type="AlphaFoldDB" id="A0AAD3SLA8"/>
<evidence type="ECO:0000256" key="5">
    <source>
        <dbReference type="ARBA" id="ARBA00022682"/>
    </source>
</evidence>
<reference evidence="16" key="1">
    <citation type="submission" date="2023-05" db="EMBL/GenBank/DDBJ databases">
        <title>Nepenthes gracilis genome sequencing.</title>
        <authorList>
            <person name="Fukushima K."/>
        </authorList>
    </citation>
    <scope>NUCLEOTIDE SEQUENCE</scope>
    <source>
        <strain evidence="16">SING2019-196</strain>
    </source>
</reference>
<comment type="cofactor">
    <cofactor evidence="1">
        <name>Mn(2+)</name>
        <dbReference type="ChEBI" id="CHEBI:29035"/>
    </cofactor>
</comment>
<keyword evidence="6" id="KW-0479">Metal-binding</keyword>
<comment type="catalytic activity">
    <reaction evidence="12">
        <text>O-phospho-L-threonyl-[protein] + H2O = L-threonyl-[protein] + phosphate</text>
        <dbReference type="Rhea" id="RHEA:47004"/>
        <dbReference type="Rhea" id="RHEA-COMP:11060"/>
        <dbReference type="Rhea" id="RHEA-COMP:11605"/>
        <dbReference type="ChEBI" id="CHEBI:15377"/>
        <dbReference type="ChEBI" id="CHEBI:30013"/>
        <dbReference type="ChEBI" id="CHEBI:43474"/>
        <dbReference type="ChEBI" id="CHEBI:61977"/>
        <dbReference type="EC" id="3.1.3.16"/>
    </reaction>
</comment>
<evidence type="ECO:0000256" key="3">
    <source>
        <dbReference type="ARBA" id="ARBA00006702"/>
    </source>
</evidence>
<dbReference type="InterPro" id="IPR001932">
    <property type="entry name" value="PPM-type_phosphatase-like_dom"/>
</dbReference>
<dbReference type="SUPFAM" id="SSF81606">
    <property type="entry name" value="PP2C-like"/>
    <property type="match status" value="1"/>
</dbReference>
<accession>A0AAD3SLA8</accession>
<dbReference type="Gene3D" id="3.60.40.10">
    <property type="entry name" value="PPM-type phosphatase domain"/>
    <property type="match status" value="1"/>
</dbReference>
<dbReference type="EC" id="3.1.3.16" evidence="4"/>
<evidence type="ECO:0000256" key="11">
    <source>
        <dbReference type="ARBA" id="ARBA00047761"/>
    </source>
</evidence>
<evidence type="ECO:0000256" key="9">
    <source>
        <dbReference type="ARBA" id="ARBA00022912"/>
    </source>
</evidence>
<dbReference type="GO" id="GO:0046872">
    <property type="term" value="F:metal ion binding"/>
    <property type="evidence" value="ECO:0007669"/>
    <property type="project" value="UniProtKB-KW"/>
</dbReference>
<evidence type="ECO:0000256" key="8">
    <source>
        <dbReference type="ARBA" id="ARBA00022842"/>
    </source>
</evidence>
<comment type="catalytic activity">
    <reaction evidence="11">
        <text>O-phospho-L-seryl-[protein] + H2O = L-seryl-[protein] + phosphate</text>
        <dbReference type="Rhea" id="RHEA:20629"/>
        <dbReference type="Rhea" id="RHEA-COMP:9863"/>
        <dbReference type="Rhea" id="RHEA-COMP:11604"/>
        <dbReference type="ChEBI" id="CHEBI:15377"/>
        <dbReference type="ChEBI" id="CHEBI:29999"/>
        <dbReference type="ChEBI" id="CHEBI:43474"/>
        <dbReference type="ChEBI" id="CHEBI:83421"/>
        <dbReference type="EC" id="3.1.3.16"/>
    </reaction>
</comment>
<dbReference type="GO" id="GO:0009738">
    <property type="term" value="P:abscisic acid-activated signaling pathway"/>
    <property type="evidence" value="ECO:0007669"/>
    <property type="project" value="UniProtKB-KW"/>
</dbReference>
<keyword evidence="17" id="KW-1185">Reference proteome</keyword>
<keyword evidence="7 13" id="KW-0378">Hydrolase</keyword>
<comment type="caution">
    <text evidence="16">The sequence shown here is derived from an EMBL/GenBank/DDBJ whole genome shotgun (WGS) entry which is preliminary data.</text>
</comment>
<evidence type="ECO:0000259" key="15">
    <source>
        <dbReference type="PROSITE" id="PS51746"/>
    </source>
</evidence>
<dbReference type="GO" id="GO:0004722">
    <property type="term" value="F:protein serine/threonine phosphatase activity"/>
    <property type="evidence" value="ECO:0007669"/>
    <property type="project" value="UniProtKB-EC"/>
</dbReference>
<dbReference type="FunFam" id="3.60.40.10:FF:000025">
    <property type="entry name" value="Protein phosphatase 2C 16"/>
    <property type="match status" value="1"/>
</dbReference>
<keyword evidence="8" id="KW-0460">Magnesium</keyword>
<feature type="domain" description="PPM-type phosphatase" evidence="15">
    <location>
        <begin position="197"/>
        <end position="513"/>
    </location>
</feature>
<evidence type="ECO:0000256" key="10">
    <source>
        <dbReference type="ARBA" id="ARBA00023211"/>
    </source>
</evidence>
<dbReference type="Proteomes" id="UP001279734">
    <property type="component" value="Unassembled WGS sequence"/>
</dbReference>